<dbReference type="AlphaFoldDB" id="A9VC98"/>
<name>A9VC98_MONBE</name>
<dbReference type="GO" id="GO:0008333">
    <property type="term" value="P:endosome to lysosome transport"/>
    <property type="evidence" value="ECO:0000318"/>
    <property type="project" value="GO_Central"/>
</dbReference>
<dbReference type="EMBL" id="CH991580">
    <property type="protein sequence ID" value="EDQ84862.1"/>
    <property type="molecule type" value="Genomic_DNA"/>
</dbReference>
<dbReference type="GO" id="GO:0032418">
    <property type="term" value="P:lysosome localization"/>
    <property type="evidence" value="ECO:0000318"/>
    <property type="project" value="GO_Central"/>
</dbReference>
<dbReference type="InterPro" id="IPR028119">
    <property type="entry name" value="Snapin/Pallidin/Snn1"/>
</dbReference>
<feature type="region of interest" description="Disordered" evidence="5">
    <location>
        <begin position="168"/>
        <end position="241"/>
    </location>
</feature>
<organism evidence="6 7">
    <name type="scientific">Monosiga brevicollis</name>
    <name type="common">Choanoflagellate</name>
    <dbReference type="NCBI Taxonomy" id="81824"/>
    <lineage>
        <taxon>Eukaryota</taxon>
        <taxon>Choanoflagellata</taxon>
        <taxon>Craspedida</taxon>
        <taxon>Salpingoecidae</taxon>
        <taxon>Monosiga</taxon>
    </lineage>
</organism>
<evidence type="ECO:0000256" key="1">
    <source>
        <dbReference type="ARBA" id="ARBA00006111"/>
    </source>
</evidence>
<dbReference type="STRING" id="81824.A9VC98"/>
<dbReference type="RefSeq" id="XP_001750363.1">
    <property type="nucleotide sequence ID" value="XM_001750311.1"/>
</dbReference>
<feature type="compositionally biased region" description="Basic and acidic residues" evidence="5">
    <location>
        <begin position="213"/>
        <end position="241"/>
    </location>
</feature>
<dbReference type="Proteomes" id="UP000001357">
    <property type="component" value="Unassembled WGS sequence"/>
</dbReference>
<dbReference type="KEGG" id="mbr:MONBRDRAFT_39113"/>
<feature type="coiled-coil region" evidence="4">
    <location>
        <begin position="43"/>
        <end position="70"/>
    </location>
</feature>
<dbReference type="PANTHER" id="PTHR31305">
    <property type="entry name" value="SNARE-ASSOCIATED PROTEIN SNAPIN"/>
    <property type="match status" value="1"/>
</dbReference>
<feature type="compositionally biased region" description="Low complexity" evidence="5">
    <location>
        <begin position="196"/>
        <end position="211"/>
    </location>
</feature>
<sequence>MAAPDSPHSPVDAVESERQLSNLLSDSILQLLAPLLKSMDDSVRDTQQSQRQLAAQLDQLQTELARYEDIQSAVPDLNVYAQKLGTTKVNLAKLNGLVSTIEQRVERMNKLANKAEASLVVRRDTALQQQQQVEAQLPDMAKRALAQVPEAAAISAYSAEPIDANAATNANQDSTSSQPTSAGPATEPAQGEAQETQPKAASATEAAAAPEEGAEKSEEPQEPEEPKEPEDGKAESTDEHN</sequence>
<protein>
    <recommendedName>
        <fullName evidence="3">Biogenesis of lysosome-related organelles complex 1 subunit 7</fullName>
    </recommendedName>
</protein>
<dbReference type="InterPro" id="IPR017246">
    <property type="entry name" value="Snapin"/>
</dbReference>
<dbReference type="PANTHER" id="PTHR31305:SF2">
    <property type="entry name" value="SNARE-ASSOCIATED PROTEIN SNAPIN"/>
    <property type="match status" value="1"/>
</dbReference>
<dbReference type="GO" id="GO:0006886">
    <property type="term" value="P:intracellular protein transport"/>
    <property type="evidence" value="ECO:0007669"/>
    <property type="project" value="InterPro"/>
</dbReference>
<dbReference type="InParanoid" id="A9VC98"/>
<evidence type="ECO:0000256" key="2">
    <source>
        <dbReference type="ARBA" id="ARBA00023054"/>
    </source>
</evidence>
<dbReference type="GO" id="GO:0030141">
    <property type="term" value="C:secretory granule"/>
    <property type="evidence" value="ECO:0000318"/>
    <property type="project" value="GO_Central"/>
</dbReference>
<gene>
    <name evidence="6" type="ORF">MONBRDRAFT_39113</name>
</gene>
<dbReference type="GO" id="GO:0000149">
    <property type="term" value="F:SNARE binding"/>
    <property type="evidence" value="ECO:0000318"/>
    <property type="project" value="GO_Central"/>
</dbReference>
<evidence type="ECO:0000256" key="5">
    <source>
        <dbReference type="SAM" id="MobiDB-lite"/>
    </source>
</evidence>
<keyword evidence="2 4" id="KW-0175">Coiled coil</keyword>
<evidence type="ECO:0000313" key="7">
    <source>
        <dbReference type="Proteomes" id="UP000001357"/>
    </source>
</evidence>
<evidence type="ECO:0000313" key="6">
    <source>
        <dbReference type="EMBL" id="EDQ84862.1"/>
    </source>
</evidence>
<dbReference type="GO" id="GO:0031083">
    <property type="term" value="C:BLOC-1 complex"/>
    <property type="evidence" value="ECO:0007669"/>
    <property type="project" value="InterPro"/>
</dbReference>
<reference evidence="6 7" key="1">
    <citation type="journal article" date="2008" name="Nature">
        <title>The genome of the choanoflagellate Monosiga brevicollis and the origin of metazoans.</title>
        <authorList>
            <consortium name="JGI Sequencing"/>
            <person name="King N."/>
            <person name="Westbrook M.J."/>
            <person name="Young S.L."/>
            <person name="Kuo A."/>
            <person name="Abedin M."/>
            <person name="Chapman J."/>
            <person name="Fairclough S."/>
            <person name="Hellsten U."/>
            <person name="Isogai Y."/>
            <person name="Letunic I."/>
            <person name="Marr M."/>
            <person name="Pincus D."/>
            <person name="Putnam N."/>
            <person name="Rokas A."/>
            <person name="Wright K.J."/>
            <person name="Zuzow R."/>
            <person name="Dirks W."/>
            <person name="Good M."/>
            <person name="Goodstein D."/>
            <person name="Lemons D."/>
            <person name="Li W."/>
            <person name="Lyons J.B."/>
            <person name="Morris A."/>
            <person name="Nichols S."/>
            <person name="Richter D.J."/>
            <person name="Salamov A."/>
            <person name="Bork P."/>
            <person name="Lim W.A."/>
            <person name="Manning G."/>
            <person name="Miller W.T."/>
            <person name="McGinnis W."/>
            <person name="Shapiro H."/>
            <person name="Tjian R."/>
            <person name="Grigoriev I.V."/>
            <person name="Rokhsar D."/>
        </authorList>
    </citation>
    <scope>NUCLEOTIDE SEQUENCE [LARGE SCALE GENOMIC DNA]</scope>
    <source>
        <strain evidence="7">MX1 / ATCC 50154</strain>
    </source>
</reference>
<proteinExistence type="inferred from homology"/>
<evidence type="ECO:0000256" key="4">
    <source>
        <dbReference type="SAM" id="Coils"/>
    </source>
</evidence>
<accession>A9VC98</accession>
<dbReference type="Pfam" id="PF14712">
    <property type="entry name" value="Snapin_Pallidin"/>
    <property type="match status" value="1"/>
</dbReference>
<keyword evidence="7" id="KW-1185">Reference proteome</keyword>
<comment type="similarity">
    <text evidence="1">Belongs to the SNAPIN family.</text>
</comment>
<dbReference type="GeneID" id="5895631"/>
<evidence type="ECO:0000256" key="3">
    <source>
        <dbReference type="ARBA" id="ARBA00033330"/>
    </source>
</evidence>
<dbReference type="GO" id="GO:0007040">
    <property type="term" value="P:lysosome organization"/>
    <property type="evidence" value="ECO:0000318"/>
    <property type="project" value="GO_Central"/>
</dbReference>
<dbReference type="OMA" id="QCKEDAQ"/>
<feature type="compositionally biased region" description="Polar residues" evidence="5">
    <location>
        <begin position="168"/>
        <end position="183"/>
    </location>
</feature>